<dbReference type="EMBL" id="BSUJ01000001">
    <property type="protein sequence ID" value="GMA19622.1"/>
    <property type="molecule type" value="Genomic_DNA"/>
</dbReference>
<keyword evidence="2" id="KW-0732">Signal</keyword>
<evidence type="ECO:0000259" key="3">
    <source>
        <dbReference type="Pfam" id="PF01551"/>
    </source>
</evidence>
<dbReference type="CDD" id="cd12797">
    <property type="entry name" value="M23_peptidase"/>
    <property type="match status" value="1"/>
</dbReference>
<dbReference type="RefSeq" id="WP_241445268.1">
    <property type="nucleotide sequence ID" value="NZ_BSUJ01000001.1"/>
</dbReference>
<feature type="signal peptide" evidence="2">
    <location>
        <begin position="1"/>
        <end position="16"/>
    </location>
</feature>
<comment type="caution">
    <text evidence="4">The sequence shown here is derived from an EMBL/GenBank/DDBJ whole genome shotgun (WGS) entry which is preliminary data.</text>
</comment>
<evidence type="ECO:0000256" key="2">
    <source>
        <dbReference type="SAM" id="SignalP"/>
    </source>
</evidence>
<evidence type="ECO:0000256" key="1">
    <source>
        <dbReference type="SAM" id="MobiDB-lite"/>
    </source>
</evidence>
<reference evidence="5" key="1">
    <citation type="journal article" date="2019" name="Int. J. Syst. Evol. Microbiol.">
        <title>The Global Catalogue of Microorganisms (GCM) 10K type strain sequencing project: providing services to taxonomists for standard genome sequencing and annotation.</title>
        <authorList>
            <consortium name="The Broad Institute Genomics Platform"/>
            <consortium name="The Broad Institute Genome Sequencing Center for Infectious Disease"/>
            <person name="Wu L."/>
            <person name="Ma J."/>
        </authorList>
    </citation>
    <scope>NUCLEOTIDE SEQUENCE [LARGE SCALE GENOMIC DNA]</scope>
    <source>
        <strain evidence="5">NBRC 105830</strain>
    </source>
</reference>
<keyword evidence="5" id="KW-1185">Reference proteome</keyword>
<feature type="chain" id="PRO_5047011187" description="M23ase beta-sheet core domain-containing protein" evidence="2">
    <location>
        <begin position="17"/>
        <end position="231"/>
    </location>
</feature>
<dbReference type="Pfam" id="PF01551">
    <property type="entry name" value="Peptidase_M23"/>
    <property type="match status" value="1"/>
</dbReference>
<dbReference type="PANTHER" id="PTHR21666:SF270">
    <property type="entry name" value="MUREIN HYDROLASE ACTIVATOR ENVC"/>
    <property type="match status" value="1"/>
</dbReference>
<feature type="region of interest" description="Disordered" evidence="1">
    <location>
        <begin position="14"/>
        <end position="77"/>
    </location>
</feature>
<dbReference type="InterPro" id="IPR011055">
    <property type="entry name" value="Dup_hybrid_motif"/>
</dbReference>
<dbReference type="Proteomes" id="UP001157109">
    <property type="component" value="Unassembled WGS sequence"/>
</dbReference>
<feature type="compositionally biased region" description="Low complexity" evidence="1">
    <location>
        <begin position="14"/>
        <end position="65"/>
    </location>
</feature>
<dbReference type="SUPFAM" id="SSF51261">
    <property type="entry name" value="Duplicated hybrid motif"/>
    <property type="match status" value="1"/>
</dbReference>
<dbReference type="InterPro" id="IPR016047">
    <property type="entry name" value="M23ase_b-sheet_dom"/>
</dbReference>
<protein>
    <recommendedName>
        <fullName evidence="3">M23ase beta-sheet core domain-containing protein</fullName>
    </recommendedName>
</protein>
<dbReference type="InterPro" id="IPR050570">
    <property type="entry name" value="Cell_wall_metabolism_enzyme"/>
</dbReference>
<name>A0ABQ6HNS0_9MICO</name>
<feature type="domain" description="M23ase beta-sheet core" evidence="3">
    <location>
        <begin position="119"/>
        <end position="216"/>
    </location>
</feature>
<gene>
    <name evidence="4" type="ORF">GCM10025862_16430</name>
</gene>
<proteinExistence type="predicted"/>
<evidence type="ECO:0000313" key="5">
    <source>
        <dbReference type="Proteomes" id="UP001157109"/>
    </source>
</evidence>
<evidence type="ECO:0000313" key="4">
    <source>
        <dbReference type="EMBL" id="GMA19622.1"/>
    </source>
</evidence>
<dbReference type="PANTHER" id="PTHR21666">
    <property type="entry name" value="PEPTIDASE-RELATED"/>
    <property type="match status" value="1"/>
</dbReference>
<accession>A0ABQ6HNS0</accession>
<organism evidence="4 5">
    <name type="scientific">Arsenicicoccus piscis</name>
    <dbReference type="NCBI Taxonomy" id="673954"/>
    <lineage>
        <taxon>Bacteria</taxon>
        <taxon>Bacillati</taxon>
        <taxon>Actinomycetota</taxon>
        <taxon>Actinomycetes</taxon>
        <taxon>Micrococcales</taxon>
        <taxon>Intrasporangiaceae</taxon>
        <taxon>Arsenicicoccus</taxon>
    </lineage>
</organism>
<sequence length="231" mass="23272">MLLCAALGALPACSGASTTESVAPTVAPSTSPSTSPSLSTTTKAAASPSSPSPTSSPTSTAARAPAQPPVDPHDVFATTDRTRYTSPWFTEAWPVLNPFGCTTSPLYGSDPRCPGKQGFHHGTDIAMACGTTILAGIAGTVLAPDTPTRPGRSYGPTVFRIRTSDNAMDVLVAHAASVRVRPGQRVAVGEPIATAGSVGAPDGCQLHVEVRAAGGDVTTAVDPGPVLALSR</sequence>
<dbReference type="Gene3D" id="2.70.70.10">
    <property type="entry name" value="Glucose Permease (Domain IIA)"/>
    <property type="match status" value="1"/>
</dbReference>